<dbReference type="EMBL" id="CABPRZ010000012">
    <property type="protein sequence ID" value="VVE21547.1"/>
    <property type="molecule type" value="Genomic_DNA"/>
</dbReference>
<accession>A0A5E4W982</accession>
<dbReference type="GO" id="GO:0008873">
    <property type="term" value="F:gluconate 2-dehydrogenase activity"/>
    <property type="evidence" value="ECO:0007669"/>
    <property type="project" value="UniProtKB-EC"/>
</dbReference>
<dbReference type="PANTHER" id="PTHR10996:SF178">
    <property type="entry name" value="2-HYDROXYACID DEHYDROGENASE YGL185C-RELATED"/>
    <property type="match status" value="1"/>
</dbReference>
<dbReference type="InterPro" id="IPR006140">
    <property type="entry name" value="D-isomer_DH_NAD-bd"/>
</dbReference>
<dbReference type="Pfam" id="PF00389">
    <property type="entry name" value="2-Hacid_dh"/>
    <property type="match status" value="1"/>
</dbReference>
<evidence type="ECO:0000313" key="7">
    <source>
        <dbReference type="EMBL" id="VVE21547.1"/>
    </source>
</evidence>
<reference evidence="7 8" key="1">
    <citation type="submission" date="2019-08" db="EMBL/GenBank/DDBJ databases">
        <authorList>
            <person name="Peeters C."/>
        </authorList>
    </citation>
    <scope>NUCLEOTIDE SEQUENCE [LARGE SCALE GENOMIC DNA]</scope>
    <source>
        <strain evidence="7 8">LMG 30175</strain>
    </source>
</reference>
<name>A0A5E4W982_9BURK</name>
<evidence type="ECO:0000256" key="4">
    <source>
        <dbReference type="RuleBase" id="RU003719"/>
    </source>
</evidence>
<keyword evidence="8" id="KW-1185">Reference proteome</keyword>
<dbReference type="SUPFAM" id="SSF52283">
    <property type="entry name" value="Formate/glycerate dehydrogenase catalytic domain-like"/>
    <property type="match status" value="1"/>
</dbReference>
<protein>
    <submittedName>
        <fullName evidence="7">2-ketogluconate reductase</fullName>
        <ecNumber evidence="7">1.1.1.215</ecNumber>
    </submittedName>
</protein>
<feature type="domain" description="D-isomer specific 2-hydroxyacid dehydrogenase catalytic" evidence="5">
    <location>
        <begin position="11"/>
        <end position="310"/>
    </location>
</feature>
<evidence type="ECO:0000256" key="1">
    <source>
        <dbReference type="ARBA" id="ARBA00022857"/>
    </source>
</evidence>
<evidence type="ECO:0000313" key="8">
    <source>
        <dbReference type="Proteomes" id="UP000414233"/>
    </source>
</evidence>
<evidence type="ECO:0000256" key="3">
    <source>
        <dbReference type="ARBA" id="ARBA00023027"/>
    </source>
</evidence>
<dbReference type="EC" id="1.1.1.215" evidence="7"/>
<gene>
    <name evidence="7" type="ORF">PTE30175_03084</name>
</gene>
<proteinExistence type="inferred from homology"/>
<dbReference type="GO" id="GO:0051287">
    <property type="term" value="F:NAD binding"/>
    <property type="evidence" value="ECO:0007669"/>
    <property type="project" value="InterPro"/>
</dbReference>
<dbReference type="InterPro" id="IPR006139">
    <property type="entry name" value="D-isomer_2_OHA_DH_cat_dom"/>
</dbReference>
<dbReference type="PANTHER" id="PTHR10996">
    <property type="entry name" value="2-HYDROXYACID DEHYDROGENASE-RELATED"/>
    <property type="match status" value="1"/>
</dbReference>
<dbReference type="Pfam" id="PF02826">
    <property type="entry name" value="2-Hacid_dh_C"/>
    <property type="match status" value="1"/>
</dbReference>
<keyword evidence="2 4" id="KW-0560">Oxidoreductase</keyword>
<feature type="domain" description="D-isomer specific 2-hydroxyacid dehydrogenase NAD-binding" evidence="6">
    <location>
        <begin position="109"/>
        <end position="282"/>
    </location>
</feature>
<dbReference type="OrthoDB" id="9805416at2"/>
<keyword evidence="3" id="KW-0520">NAD</keyword>
<dbReference type="CDD" id="cd12156">
    <property type="entry name" value="HPPR"/>
    <property type="match status" value="1"/>
</dbReference>
<dbReference type="Gene3D" id="3.40.50.720">
    <property type="entry name" value="NAD(P)-binding Rossmann-like Domain"/>
    <property type="match status" value="2"/>
</dbReference>
<evidence type="ECO:0000256" key="2">
    <source>
        <dbReference type="ARBA" id="ARBA00023002"/>
    </source>
</evidence>
<dbReference type="AlphaFoldDB" id="A0A5E4W982"/>
<evidence type="ECO:0000259" key="5">
    <source>
        <dbReference type="Pfam" id="PF00389"/>
    </source>
</evidence>
<dbReference type="GO" id="GO:0030267">
    <property type="term" value="F:glyoxylate reductase (NADPH) activity"/>
    <property type="evidence" value="ECO:0007669"/>
    <property type="project" value="TreeGrafter"/>
</dbReference>
<dbReference type="InterPro" id="IPR036291">
    <property type="entry name" value="NAD(P)-bd_dom_sf"/>
</dbReference>
<organism evidence="7 8">
    <name type="scientific">Pandoraea terrae</name>
    <dbReference type="NCBI Taxonomy" id="1537710"/>
    <lineage>
        <taxon>Bacteria</taxon>
        <taxon>Pseudomonadati</taxon>
        <taxon>Pseudomonadota</taxon>
        <taxon>Betaproteobacteria</taxon>
        <taxon>Burkholderiales</taxon>
        <taxon>Burkholderiaceae</taxon>
        <taxon>Pandoraea</taxon>
    </lineage>
</organism>
<dbReference type="FunFam" id="3.40.50.720:FF:000213">
    <property type="entry name" value="Putative 2-hydroxyacid dehydrogenase"/>
    <property type="match status" value="1"/>
</dbReference>
<dbReference type="Proteomes" id="UP000414233">
    <property type="component" value="Unassembled WGS sequence"/>
</dbReference>
<comment type="similarity">
    <text evidence="4">Belongs to the D-isomer specific 2-hydroxyacid dehydrogenase family.</text>
</comment>
<sequence>MVLPSLLVLIPLKPEYLERLGAHFHVIHDPGFDPSDTGWGDADAHIRFVLTNGARGLHKQEFARLPKLELAAALGVGHESIDRKAAAAHGVKLVNGAGSNADCVADHGFALLLGAVRFVPSFDAACRKGVWRDALPTPPNFSGKRMGIVGLGAIGSRFAVRAEGFGIDIGYRNRKARDDVPEHYRYFNSVRELAEWADYLVVTAPGGPDSHHLINAEILDALGPSGYLVNVGRGSSVDTAALAEALRDRRIAGAALDVYEGEPAPPAELIGLENVVLSPHVGARSPEAEDAAITLFIENANRHLAGQPLLTPL</sequence>
<dbReference type="SUPFAM" id="SSF51735">
    <property type="entry name" value="NAD(P)-binding Rossmann-fold domains"/>
    <property type="match status" value="1"/>
</dbReference>
<dbReference type="InterPro" id="IPR050223">
    <property type="entry name" value="D-isomer_2-hydroxyacid_DH"/>
</dbReference>
<evidence type="ECO:0000259" key="6">
    <source>
        <dbReference type="Pfam" id="PF02826"/>
    </source>
</evidence>
<dbReference type="GO" id="GO:0016618">
    <property type="term" value="F:hydroxypyruvate reductase [NAD(P)H] activity"/>
    <property type="evidence" value="ECO:0007669"/>
    <property type="project" value="TreeGrafter"/>
</dbReference>
<keyword evidence="1" id="KW-0521">NADP</keyword>
<dbReference type="GO" id="GO:0005829">
    <property type="term" value="C:cytosol"/>
    <property type="evidence" value="ECO:0007669"/>
    <property type="project" value="TreeGrafter"/>
</dbReference>